<evidence type="ECO:0000313" key="3">
    <source>
        <dbReference type="Proteomes" id="UP000199317"/>
    </source>
</evidence>
<dbReference type="Gene3D" id="2.40.50.320">
    <property type="entry name" value="Copper binding periplasmic protein CusF"/>
    <property type="match status" value="1"/>
</dbReference>
<name>A0A1H0RK51_9BURK</name>
<feature type="compositionally biased region" description="Low complexity" evidence="1">
    <location>
        <begin position="201"/>
        <end position="211"/>
    </location>
</feature>
<dbReference type="Pfam" id="PF11604">
    <property type="entry name" value="CusF_Ec"/>
    <property type="match status" value="1"/>
</dbReference>
<organism evidence="2 3">
    <name type="scientific">Paracidovorax cattleyae</name>
    <dbReference type="NCBI Taxonomy" id="80868"/>
    <lineage>
        <taxon>Bacteria</taxon>
        <taxon>Pseudomonadati</taxon>
        <taxon>Pseudomonadota</taxon>
        <taxon>Betaproteobacteria</taxon>
        <taxon>Burkholderiales</taxon>
        <taxon>Comamonadaceae</taxon>
        <taxon>Paracidovorax</taxon>
    </lineage>
</organism>
<dbReference type="InterPro" id="IPR021647">
    <property type="entry name" value="CusF_Ec"/>
</dbReference>
<gene>
    <name evidence="2" type="ORF">SAMN04489708_110103</name>
</gene>
<dbReference type="InterPro" id="IPR007332">
    <property type="entry name" value="DUF411"/>
</dbReference>
<feature type="region of interest" description="Disordered" evidence="1">
    <location>
        <begin position="1"/>
        <end position="35"/>
    </location>
</feature>
<dbReference type="Proteomes" id="UP000199317">
    <property type="component" value="Unassembled WGS sequence"/>
</dbReference>
<evidence type="ECO:0000256" key="1">
    <source>
        <dbReference type="SAM" id="MobiDB-lite"/>
    </source>
</evidence>
<dbReference type="Pfam" id="PF04214">
    <property type="entry name" value="DUF411"/>
    <property type="match status" value="1"/>
</dbReference>
<accession>A0A1H0RK51</accession>
<keyword evidence="3" id="KW-1185">Reference proteome</keyword>
<feature type="compositionally biased region" description="Polar residues" evidence="1">
    <location>
        <begin position="1"/>
        <end position="16"/>
    </location>
</feature>
<proteinExistence type="predicted"/>
<dbReference type="InterPro" id="IPR042230">
    <property type="entry name" value="CusF_sf"/>
</dbReference>
<reference evidence="3" key="1">
    <citation type="submission" date="2016-10" db="EMBL/GenBank/DDBJ databases">
        <authorList>
            <person name="Varghese N."/>
            <person name="Submissions S."/>
        </authorList>
    </citation>
    <scope>NUCLEOTIDE SEQUENCE [LARGE SCALE GENOMIC DNA]</scope>
    <source>
        <strain evidence="3">DSM 17101</strain>
    </source>
</reference>
<sequence length="294" mass="31227">MATDTRTTPEAQSHPCSLTERTHSMHHTAQSTSSCGVRRPALSRRAWLGSVLCTTAATALPWPTHAARPASTAIEVWKDPNCGCCKDWVDHMQANGFQATVHDTGNAAVREKLGLPQKLGSCHTALVGGYLVEGHVPAADVQRLLRDRPQALGLAVPGMPVGSPGMDGAIYGGRRDAYDVLLVARGGSARVFTSYSAQPAAAGPADHGATANTGSTPQAPDLSDGEVVRWDAATRRITLRHGELRNLDMPAMTMVFRVRETIPEAVLVPGARVRFLAERDTGGFVASRIEPAGR</sequence>
<evidence type="ECO:0000313" key="2">
    <source>
        <dbReference type="EMBL" id="SDP29780.1"/>
    </source>
</evidence>
<dbReference type="PROSITE" id="PS51257">
    <property type="entry name" value="PROKAR_LIPOPROTEIN"/>
    <property type="match status" value="1"/>
</dbReference>
<feature type="region of interest" description="Disordered" evidence="1">
    <location>
        <begin position="201"/>
        <end position="225"/>
    </location>
</feature>
<dbReference type="EMBL" id="FNJL01000010">
    <property type="protein sequence ID" value="SDP29780.1"/>
    <property type="molecule type" value="Genomic_DNA"/>
</dbReference>
<dbReference type="AlphaFoldDB" id="A0A1H0RK51"/>
<protein>
    <submittedName>
        <fullName evidence="2">Uncharacterized conserved protein</fullName>
    </submittedName>
</protein>